<sequence>MILSNLCSLMEAAILSLTPSQLAELRQKSPQAGKICQALKKDIDKPIAVILIINTAAHTIGAAVAGGSLDKTFGSQYMWVFSLVFTLLMVQYTEILPKTLGVRFNRKVMQYAARPLQVAVVLFLPLIKLTHLINRPFERRRPELPSTADEISALAALARSSQVISTRQERIIKAVPRLSERTARVVMLPAENISFLSSDQSVTDAINSVGNDFHTRYPVCEHGNRNKVLGYVNFKELVATFRAHPGAVSLTDILRPIAVAEPDDTASELLERFASQHCHMTIVRDPDSGQTLGLVTLEDIVEELLGDLDDEFDPLPRTFYSPSEFFWVVGGGVPMTLLARDTHLNLPRRAEPVSVWLARMLKRPPKVGDVLRHRNAEFYVRKIRRGQVWEFNLKRLKEENPGEQVP</sequence>
<comment type="caution">
    <text evidence="12">The sequence shown here is derived from an EMBL/GenBank/DDBJ whole genome shotgun (WGS) entry which is preliminary data.</text>
</comment>
<keyword evidence="5 7" id="KW-0129">CBS domain</keyword>
<dbReference type="Proteomes" id="UP000576225">
    <property type="component" value="Unassembled WGS sequence"/>
</dbReference>
<dbReference type="AlphaFoldDB" id="A0A848AX53"/>
<evidence type="ECO:0000256" key="5">
    <source>
        <dbReference type="ARBA" id="ARBA00023122"/>
    </source>
</evidence>
<dbReference type="PROSITE" id="PS51371">
    <property type="entry name" value="CBS"/>
    <property type="match status" value="1"/>
</dbReference>
<evidence type="ECO:0000313" key="12">
    <source>
        <dbReference type="EMBL" id="NMD87768.1"/>
    </source>
</evidence>
<dbReference type="PANTHER" id="PTHR22777:SF4">
    <property type="entry name" value="UPF0053 PROTEIN SLL1254"/>
    <property type="match status" value="1"/>
</dbReference>
<evidence type="ECO:0000256" key="9">
    <source>
        <dbReference type="SAM" id="Phobius"/>
    </source>
</evidence>
<accession>A0A848AX53</accession>
<dbReference type="Pfam" id="PF00571">
    <property type="entry name" value="CBS"/>
    <property type="match status" value="1"/>
</dbReference>
<evidence type="ECO:0000256" key="6">
    <source>
        <dbReference type="ARBA" id="ARBA00023136"/>
    </source>
</evidence>
<keyword evidence="4 8" id="KW-1133">Transmembrane helix</keyword>
<keyword evidence="2 8" id="KW-0812">Transmembrane</keyword>
<evidence type="ECO:0000256" key="2">
    <source>
        <dbReference type="ARBA" id="ARBA00022692"/>
    </source>
</evidence>
<dbReference type="RefSeq" id="WP_168963097.1">
    <property type="nucleotide sequence ID" value="NZ_CAUHRZ010000023.1"/>
</dbReference>
<dbReference type="PANTHER" id="PTHR22777">
    <property type="entry name" value="HEMOLYSIN-RELATED"/>
    <property type="match status" value="1"/>
</dbReference>
<dbReference type="EMBL" id="JABAEW010000030">
    <property type="protein sequence ID" value="NMD87768.1"/>
    <property type="molecule type" value="Genomic_DNA"/>
</dbReference>
<dbReference type="InterPro" id="IPR000644">
    <property type="entry name" value="CBS_dom"/>
</dbReference>
<feature type="transmembrane region" description="Helical" evidence="9">
    <location>
        <begin position="77"/>
        <end position="95"/>
    </location>
</feature>
<evidence type="ECO:0000259" key="10">
    <source>
        <dbReference type="PROSITE" id="PS51371"/>
    </source>
</evidence>
<reference evidence="12 13" key="1">
    <citation type="submission" date="2020-04" db="EMBL/GenBank/DDBJ databases">
        <authorList>
            <person name="Hitch T.C.A."/>
            <person name="Wylensek D."/>
            <person name="Clavel T."/>
        </authorList>
    </citation>
    <scope>NUCLEOTIDE SEQUENCE [LARGE SCALE GENOMIC DNA]</scope>
    <source>
        <strain evidence="12 13">COR2-253-APC-1A</strain>
    </source>
</reference>
<feature type="transmembrane region" description="Helical" evidence="9">
    <location>
        <begin position="115"/>
        <end position="133"/>
    </location>
</feature>
<evidence type="ECO:0000259" key="11">
    <source>
        <dbReference type="PROSITE" id="PS51846"/>
    </source>
</evidence>
<evidence type="ECO:0000256" key="3">
    <source>
        <dbReference type="ARBA" id="ARBA00022737"/>
    </source>
</evidence>
<dbReference type="GO" id="GO:0005886">
    <property type="term" value="C:plasma membrane"/>
    <property type="evidence" value="ECO:0007669"/>
    <property type="project" value="TreeGrafter"/>
</dbReference>
<evidence type="ECO:0000256" key="8">
    <source>
        <dbReference type="PROSITE-ProRule" id="PRU01193"/>
    </source>
</evidence>
<dbReference type="InterPro" id="IPR046342">
    <property type="entry name" value="CBS_dom_sf"/>
</dbReference>
<name>A0A848AX53_9BACT</name>
<feature type="transmembrane region" description="Helical" evidence="9">
    <location>
        <begin position="46"/>
        <end position="65"/>
    </location>
</feature>
<evidence type="ECO:0000313" key="13">
    <source>
        <dbReference type="Proteomes" id="UP000576225"/>
    </source>
</evidence>
<organism evidence="12 13">
    <name type="scientific">Victivallis vadensis</name>
    <dbReference type="NCBI Taxonomy" id="172901"/>
    <lineage>
        <taxon>Bacteria</taxon>
        <taxon>Pseudomonadati</taxon>
        <taxon>Lentisphaerota</taxon>
        <taxon>Lentisphaeria</taxon>
        <taxon>Victivallales</taxon>
        <taxon>Victivallaceae</taxon>
        <taxon>Victivallis</taxon>
    </lineage>
</organism>
<dbReference type="CDD" id="cd04590">
    <property type="entry name" value="CBS_pair_CorC_HlyC_assoc"/>
    <property type="match status" value="1"/>
</dbReference>
<dbReference type="InterPro" id="IPR044751">
    <property type="entry name" value="Ion_transp-like_CBS"/>
</dbReference>
<feature type="domain" description="CNNM transmembrane" evidence="11">
    <location>
        <begin position="1"/>
        <end position="168"/>
    </location>
</feature>
<gene>
    <name evidence="12" type="ORF">HF882_14365</name>
</gene>
<dbReference type="SUPFAM" id="SSF54631">
    <property type="entry name" value="CBS-domain pair"/>
    <property type="match status" value="1"/>
</dbReference>
<dbReference type="PROSITE" id="PS51846">
    <property type="entry name" value="CNNM"/>
    <property type="match status" value="1"/>
</dbReference>
<feature type="domain" description="CBS" evidence="10">
    <location>
        <begin position="253"/>
        <end position="311"/>
    </location>
</feature>
<comment type="subcellular location">
    <subcellularLocation>
        <location evidence="1">Membrane</location>
        <topology evidence="1">Multi-pass membrane protein</topology>
    </subcellularLocation>
</comment>
<protein>
    <submittedName>
        <fullName evidence="12">HlyC/CorC family transporter</fullName>
    </submittedName>
</protein>
<evidence type="ECO:0000256" key="4">
    <source>
        <dbReference type="ARBA" id="ARBA00022989"/>
    </source>
</evidence>
<proteinExistence type="predicted"/>
<dbReference type="Pfam" id="PF01595">
    <property type="entry name" value="CNNM"/>
    <property type="match status" value="1"/>
</dbReference>
<evidence type="ECO:0000256" key="7">
    <source>
        <dbReference type="PROSITE-ProRule" id="PRU00703"/>
    </source>
</evidence>
<evidence type="ECO:0000256" key="1">
    <source>
        <dbReference type="ARBA" id="ARBA00004141"/>
    </source>
</evidence>
<keyword evidence="6 8" id="KW-0472">Membrane</keyword>
<dbReference type="Gene3D" id="3.10.580.10">
    <property type="entry name" value="CBS-domain"/>
    <property type="match status" value="1"/>
</dbReference>
<dbReference type="InterPro" id="IPR002550">
    <property type="entry name" value="CNNM"/>
</dbReference>
<keyword evidence="3" id="KW-0677">Repeat</keyword>